<dbReference type="GeneTree" id="ENSGT00940000154390"/>
<dbReference type="InterPro" id="IPR052986">
    <property type="entry name" value="VLIG_GTPase"/>
</dbReference>
<reference evidence="1 2" key="1">
    <citation type="journal article" date="2019" name="Proc. Natl. Acad. Sci. U.S.A.">
        <title>Regulatory changes in pterin and carotenoid genes underlie balanced color polymorphisms in the wall lizard.</title>
        <authorList>
            <person name="Andrade P."/>
            <person name="Pinho C."/>
            <person name="Perez I de Lanuza G."/>
            <person name="Afonso S."/>
            <person name="Brejcha J."/>
            <person name="Rubin C.J."/>
            <person name="Wallerman O."/>
            <person name="Pereira P."/>
            <person name="Sabatino S.J."/>
            <person name="Bellati A."/>
            <person name="Pellitteri-Rosa D."/>
            <person name="Bosakova Z."/>
            <person name="Bunikis I."/>
            <person name="Carretero M.A."/>
            <person name="Feiner N."/>
            <person name="Marsik P."/>
            <person name="Pauperio F."/>
            <person name="Salvi D."/>
            <person name="Soler L."/>
            <person name="While G.M."/>
            <person name="Uller T."/>
            <person name="Font E."/>
            <person name="Andersson L."/>
            <person name="Carneiro M."/>
        </authorList>
    </citation>
    <scope>NUCLEOTIDE SEQUENCE</scope>
</reference>
<evidence type="ECO:0000313" key="1">
    <source>
        <dbReference type="Ensembl" id="ENSPMRP00000024251.1"/>
    </source>
</evidence>
<sequence>MFLLMNLIYQIRAKNFCDQCLHPALVSYINKRLGIEIVDDILNSAQSIGYASRSFFQFTVLKELLEEGNVDSYLEYLGAYEKFVKNWIQEQIFDYYAENECLKKLEEDILSAIVKKIIETLEKLKHQDIETVSEFLDSFCREMQKELVISKDSLLGVQFKNATVPAQFSAYVENFLPDLQQQIIFEYDILDLQSKLSKLPVSPQDEIFKRVFGCGKQCPFCKIPCEAGGSAHQEHFATVHRPKGLGMCREKESEKLVYDICSTAVASNTEFKNRDTNGEYYPYKDYRAYYPDWCIQPDPSINASDYWKFVLNKYNRDFARIYEAKPADLPADWKNITEEQALKALKDIYNMR</sequence>
<dbReference type="Ensembl" id="ENSPMRT00000025719.1">
    <property type="protein sequence ID" value="ENSPMRP00000024251.1"/>
    <property type="gene ID" value="ENSPMRG00000015676.1"/>
</dbReference>
<dbReference type="OMA" id="CCIDHIN"/>
<evidence type="ECO:0008006" key="3">
    <source>
        <dbReference type="Google" id="ProtNLM"/>
    </source>
</evidence>
<organism evidence="1 2">
    <name type="scientific">Podarcis muralis</name>
    <name type="common">Wall lizard</name>
    <name type="synonym">Lacerta muralis</name>
    <dbReference type="NCBI Taxonomy" id="64176"/>
    <lineage>
        <taxon>Eukaryota</taxon>
        <taxon>Metazoa</taxon>
        <taxon>Chordata</taxon>
        <taxon>Craniata</taxon>
        <taxon>Vertebrata</taxon>
        <taxon>Euteleostomi</taxon>
        <taxon>Lepidosauria</taxon>
        <taxon>Squamata</taxon>
        <taxon>Bifurcata</taxon>
        <taxon>Unidentata</taxon>
        <taxon>Episquamata</taxon>
        <taxon>Laterata</taxon>
        <taxon>Lacertibaenia</taxon>
        <taxon>Lacertidae</taxon>
        <taxon>Podarcis</taxon>
    </lineage>
</organism>
<dbReference type="PANTHER" id="PTHR14819">
    <property type="entry name" value="GTP-BINDING"/>
    <property type="match status" value="1"/>
</dbReference>
<evidence type="ECO:0000313" key="2">
    <source>
        <dbReference type="Proteomes" id="UP000472272"/>
    </source>
</evidence>
<accession>A0A670JIH0</accession>
<name>A0A670JIH0_PODMU</name>
<protein>
    <recommendedName>
        <fullName evidence="3">Interferon-induced very large GTPase 1</fullName>
    </recommendedName>
</protein>
<keyword evidence="2" id="KW-1185">Reference proteome</keyword>
<proteinExistence type="predicted"/>
<reference evidence="1" key="3">
    <citation type="submission" date="2025-09" db="UniProtKB">
        <authorList>
            <consortium name="Ensembl"/>
        </authorList>
    </citation>
    <scope>IDENTIFICATION</scope>
</reference>
<dbReference type="AlphaFoldDB" id="A0A670JIH0"/>
<reference evidence="1" key="2">
    <citation type="submission" date="2025-08" db="UniProtKB">
        <authorList>
            <consortium name="Ensembl"/>
        </authorList>
    </citation>
    <scope>IDENTIFICATION</scope>
</reference>
<dbReference type="Proteomes" id="UP000472272">
    <property type="component" value="Chromosome 13"/>
</dbReference>
<dbReference type="PANTHER" id="PTHR14819:SF9">
    <property type="entry name" value="UP-REGULATOR OF CELL PROLIFERATION-LIKE"/>
    <property type="match status" value="1"/>
</dbReference>